<dbReference type="GO" id="GO:0008270">
    <property type="term" value="F:zinc ion binding"/>
    <property type="evidence" value="ECO:0007669"/>
    <property type="project" value="UniProtKB-KW"/>
</dbReference>
<name>A0A1L0D4V5_9ASCO</name>
<keyword evidence="1" id="KW-0862">Zinc</keyword>
<feature type="domain" description="C2H2-type" evidence="2">
    <location>
        <begin position="354"/>
        <end position="390"/>
    </location>
</feature>
<dbReference type="PROSITE" id="PS50157">
    <property type="entry name" value="ZINC_FINGER_C2H2_2"/>
    <property type="match status" value="1"/>
</dbReference>
<dbReference type="EMBL" id="LT635765">
    <property type="protein sequence ID" value="SGZ51540.1"/>
    <property type="molecule type" value="Genomic_DNA"/>
</dbReference>
<organism evidence="3 4">
    <name type="scientific">Sungouiella intermedia</name>
    <dbReference type="NCBI Taxonomy" id="45354"/>
    <lineage>
        <taxon>Eukaryota</taxon>
        <taxon>Fungi</taxon>
        <taxon>Dikarya</taxon>
        <taxon>Ascomycota</taxon>
        <taxon>Saccharomycotina</taxon>
        <taxon>Pichiomycetes</taxon>
        <taxon>Metschnikowiaceae</taxon>
        <taxon>Sungouiella</taxon>
    </lineage>
</organism>
<reference evidence="4" key="1">
    <citation type="submission" date="2016-10" db="EMBL/GenBank/DDBJ databases">
        <authorList>
            <person name="Geijer C."/>
            <person name="Jareborg N."/>
            <person name="Dainat J."/>
        </authorList>
    </citation>
    <scope>NUCLEOTIDE SEQUENCE [LARGE SCALE GENOMIC DNA]</scope>
    <source>
        <strain evidence="4">PYCC 4715</strain>
    </source>
</reference>
<proteinExistence type="predicted"/>
<dbReference type="Proteomes" id="UP000182259">
    <property type="component" value="Chromosome II"/>
</dbReference>
<keyword evidence="1" id="KW-0863">Zinc-finger</keyword>
<evidence type="ECO:0000259" key="2">
    <source>
        <dbReference type="PROSITE" id="PS50157"/>
    </source>
</evidence>
<gene>
    <name evidence="3" type="ORF">SAMEA4029009_CIC11G00000001547</name>
</gene>
<evidence type="ECO:0000256" key="1">
    <source>
        <dbReference type="PROSITE-ProRule" id="PRU00042"/>
    </source>
</evidence>
<dbReference type="AlphaFoldDB" id="A0A1L0D4V5"/>
<dbReference type="SMART" id="SM00355">
    <property type="entry name" value="ZnF_C2H2"/>
    <property type="match status" value="2"/>
</dbReference>
<keyword evidence="1" id="KW-0479">Metal-binding</keyword>
<accession>A0A1L0D4V5</accession>
<evidence type="ECO:0000313" key="3">
    <source>
        <dbReference type="EMBL" id="SGZ51540.1"/>
    </source>
</evidence>
<sequence length="450" mass="50084">MTSLAVLPALKKTITDLMDEDLYQLPAQSPSHTSVDMRMDSSPNMNANAATATLSNLLNVPESFVEHYSRVNGSNPAINNIPSLFLDNSTDYTSYSVDSSANKVNPFNTYANPDSLSGDQHSLQPPQLQNLLVQMPPGFVQPELVLMRPLPASTRTRRITTLDEHDAGAKQVKDEDYYLFNTDIQPSQLMANRNFFNTEDYLDSSLFIMNGDLDAPEKTSGFDSRPVPGFEGDYLSLGEFAEDAEEFDDLSDDDNYFQDDNDDDFNDFHMTDSAFGNQLATSDSFIPLGKVPSEGFMEVMPLDNAESLDEMMVEDEPEHFEAVAQAQSFTTPMMHIPEEYHQTAAEITANNPNHQCELVNPSTGRPCNKQFSRPYDLIRHQETIHASKKKIFRCVICEGRVNGGPGNGKLKTFSRGDALSRHIKVKHGLGGQEAVDLINEAKENVEFVLV</sequence>
<dbReference type="Gene3D" id="3.30.160.60">
    <property type="entry name" value="Classic Zinc Finger"/>
    <property type="match status" value="1"/>
</dbReference>
<protein>
    <submittedName>
        <fullName evidence="3">CIC11C00000001547</fullName>
    </submittedName>
</protein>
<dbReference type="InterPro" id="IPR013087">
    <property type="entry name" value="Znf_C2H2_type"/>
</dbReference>
<evidence type="ECO:0000313" key="4">
    <source>
        <dbReference type="Proteomes" id="UP000182259"/>
    </source>
</evidence>